<dbReference type="InterPro" id="IPR052180">
    <property type="entry name" value="NhaC_Na-H+_Antiporter"/>
</dbReference>
<dbReference type="PANTHER" id="PTHR33451">
    <property type="entry name" value="MALATE-2H(+)/NA(+)-LACTATE ANTIPORTER"/>
    <property type="match status" value="1"/>
</dbReference>
<keyword evidence="1" id="KW-0812">Transmembrane</keyword>
<name>A0A484ZDX2_9GAMM</name>
<evidence type="ECO:0000256" key="1">
    <source>
        <dbReference type="SAM" id="Phobius"/>
    </source>
</evidence>
<evidence type="ECO:0000313" key="3">
    <source>
        <dbReference type="Proteomes" id="UP000373449"/>
    </source>
</evidence>
<proteinExistence type="predicted"/>
<keyword evidence="1" id="KW-0472">Membrane</keyword>
<reference evidence="2 3" key="1">
    <citation type="submission" date="2019-03" db="EMBL/GenBank/DDBJ databases">
        <authorList>
            <consortium name="Pathogen Informatics"/>
        </authorList>
    </citation>
    <scope>NUCLEOTIDE SEQUENCE [LARGE SCALE GENOMIC DNA]</scope>
    <source>
        <strain evidence="2 3">NCTC12282</strain>
    </source>
</reference>
<sequence length="106" mass="11988">MSKQKIKDISLFWALVPIVVMLGLISIGYFVYNVRAEPMILIGTATAAIIARFHGHTWDDTLGSICSKISEALPIILIVASIGVFNWRVDDLRHYPDNDLLWIEIY</sequence>
<protein>
    <submittedName>
        <fullName evidence="2">Na+/H+ antiporter NhaC</fullName>
    </submittedName>
</protein>
<organism evidence="2 3">
    <name type="scientific">Budvicia aquatica</name>
    <dbReference type="NCBI Taxonomy" id="82979"/>
    <lineage>
        <taxon>Bacteria</taxon>
        <taxon>Pseudomonadati</taxon>
        <taxon>Pseudomonadota</taxon>
        <taxon>Gammaproteobacteria</taxon>
        <taxon>Enterobacterales</taxon>
        <taxon>Budviciaceae</taxon>
        <taxon>Budvicia</taxon>
    </lineage>
</organism>
<keyword evidence="1" id="KW-1133">Transmembrane helix</keyword>
<dbReference type="Proteomes" id="UP000373449">
    <property type="component" value="Unassembled WGS sequence"/>
</dbReference>
<dbReference type="EMBL" id="CAADJA010000002">
    <property type="protein sequence ID" value="VFS46564.1"/>
    <property type="molecule type" value="Genomic_DNA"/>
</dbReference>
<dbReference type="AlphaFoldDB" id="A0A484ZDX2"/>
<evidence type="ECO:0000313" key="2">
    <source>
        <dbReference type="EMBL" id="VFS46564.1"/>
    </source>
</evidence>
<feature type="transmembrane region" description="Helical" evidence="1">
    <location>
        <begin position="12"/>
        <end position="32"/>
    </location>
</feature>
<accession>A0A484ZDX2</accession>
<dbReference type="PANTHER" id="PTHR33451:SF3">
    <property type="entry name" value="MALATE-2H(+)_NA(+)-LACTATE ANTIPORTER"/>
    <property type="match status" value="1"/>
</dbReference>
<gene>
    <name evidence="2" type="ORF">NCTC12282_01473</name>
</gene>